<dbReference type="Proteomes" id="UP001153069">
    <property type="component" value="Unassembled WGS sequence"/>
</dbReference>
<dbReference type="InterPro" id="IPR002110">
    <property type="entry name" value="Ankyrin_rpt"/>
</dbReference>
<comment type="caution">
    <text evidence="3">The sequence shown here is derived from an EMBL/GenBank/DDBJ whole genome shotgun (WGS) entry which is preliminary data.</text>
</comment>
<feature type="compositionally biased region" description="Acidic residues" evidence="2">
    <location>
        <begin position="76"/>
        <end position="85"/>
    </location>
</feature>
<sequence>MTTTGEDLVVSSHTKKEKRLSRVHGWAKVRQLVFSDSQAPWDRNSNKALLVESSDDDDEDDDIDSAYYSQESYWTSDDDDDESINEEDELSLAAMAAQLRDQLQEDSLLNDNSPRSSFVKSLREANCYSPTVSQAFPSDISLSTVDDTSEIGFSYHSRSYHSRSGRSSRRHSISRTSLGLGLEDPITEEGEQQVIMELSSDIQTAEIIMKEEEEEIESVPHPKDTLMELLQDTKFQMETLTEDYWKDFFLPITPYRIDSFKSRVARLVSKGNAQGLKEYHHQQQEQQQQQQSTAIEWNACNARGEFYLLLACRAQSRNTAKYLLQQGASVQVQDKFGRSPLVELCWTNKPDFGLLTVVIQRAPALLFVPDRRGFSPLRYIPKECHKEWNAFLQSEPIGSRIVLFARYAVYCQTASELQRNQQRLQTLLRQRVSCSTSRNTNTDNNQLTLQEPQQQQRVVCNHAC</sequence>
<feature type="region of interest" description="Disordered" evidence="2">
    <location>
        <begin position="44"/>
        <end position="85"/>
    </location>
</feature>
<name>A0A9N8E3S3_9STRA</name>
<dbReference type="AlphaFoldDB" id="A0A9N8E3S3"/>
<dbReference type="OrthoDB" id="341259at2759"/>
<feature type="region of interest" description="Disordered" evidence="2">
    <location>
        <begin position="157"/>
        <end position="176"/>
    </location>
</feature>
<dbReference type="InterPro" id="IPR036770">
    <property type="entry name" value="Ankyrin_rpt-contain_sf"/>
</dbReference>
<dbReference type="PROSITE" id="PS50088">
    <property type="entry name" value="ANK_REPEAT"/>
    <property type="match status" value="1"/>
</dbReference>
<proteinExistence type="predicted"/>
<feature type="compositionally biased region" description="Basic residues" evidence="2">
    <location>
        <begin position="158"/>
        <end position="173"/>
    </location>
</feature>
<evidence type="ECO:0000313" key="3">
    <source>
        <dbReference type="EMBL" id="CAB9514057.1"/>
    </source>
</evidence>
<evidence type="ECO:0000256" key="2">
    <source>
        <dbReference type="SAM" id="MobiDB-lite"/>
    </source>
</evidence>
<dbReference type="Gene3D" id="1.25.40.20">
    <property type="entry name" value="Ankyrin repeat-containing domain"/>
    <property type="match status" value="1"/>
</dbReference>
<keyword evidence="4" id="KW-1185">Reference proteome</keyword>
<evidence type="ECO:0000313" key="4">
    <source>
        <dbReference type="Proteomes" id="UP001153069"/>
    </source>
</evidence>
<dbReference type="SUPFAM" id="SSF48403">
    <property type="entry name" value="Ankyrin repeat"/>
    <property type="match status" value="1"/>
</dbReference>
<protein>
    <submittedName>
        <fullName evidence="3">ANK</fullName>
    </submittedName>
</protein>
<keyword evidence="1" id="KW-0040">ANK repeat</keyword>
<reference evidence="3" key="1">
    <citation type="submission" date="2020-06" db="EMBL/GenBank/DDBJ databases">
        <authorList>
            <consortium name="Plant Systems Biology data submission"/>
        </authorList>
    </citation>
    <scope>NUCLEOTIDE SEQUENCE</scope>
    <source>
        <strain evidence="3">D6</strain>
    </source>
</reference>
<feature type="compositionally biased region" description="Acidic residues" evidence="2">
    <location>
        <begin position="53"/>
        <end position="64"/>
    </location>
</feature>
<feature type="repeat" description="ANK" evidence="1">
    <location>
        <begin position="303"/>
        <end position="335"/>
    </location>
</feature>
<organism evidence="3 4">
    <name type="scientific">Seminavis robusta</name>
    <dbReference type="NCBI Taxonomy" id="568900"/>
    <lineage>
        <taxon>Eukaryota</taxon>
        <taxon>Sar</taxon>
        <taxon>Stramenopiles</taxon>
        <taxon>Ochrophyta</taxon>
        <taxon>Bacillariophyta</taxon>
        <taxon>Bacillariophyceae</taxon>
        <taxon>Bacillariophycidae</taxon>
        <taxon>Naviculales</taxon>
        <taxon>Naviculaceae</taxon>
        <taxon>Seminavis</taxon>
    </lineage>
</organism>
<gene>
    <name evidence="3" type="ORF">SEMRO_629_G178200.1</name>
</gene>
<accession>A0A9N8E3S3</accession>
<evidence type="ECO:0000256" key="1">
    <source>
        <dbReference type="PROSITE-ProRule" id="PRU00023"/>
    </source>
</evidence>
<dbReference type="EMBL" id="CAICTM010000628">
    <property type="protein sequence ID" value="CAB9514057.1"/>
    <property type="molecule type" value="Genomic_DNA"/>
</dbReference>